<dbReference type="SUPFAM" id="SSF53756">
    <property type="entry name" value="UDP-Glycosyltransferase/glycogen phosphorylase"/>
    <property type="match status" value="1"/>
</dbReference>
<organism evidence="4 5">
    <name type="scientific">Halohasta litorea</name>
    <dbReference type="NCBI Taxonomy" id="869891"/>
    <lineage>
        <taxon>Archaea</taxon>
        <taxon>Methanobacteriati</taxon>
        <taxon>Methanobacteriota</taxon>
        <taxon>Stenosarchaea group</taxon>
        <taxon>Halobacteria</taxon>
        <taxon>Halobacteriales</taxon>
        <taxon>Haloferacaceae</taxon>
        <taxon>Halohasta</taxon>
    </lineage>
</organism>
<evidence type="ECO:0000256" key="2">
    <source>
        <dbReference type="ARBA" id="ARBA00022679"/>
    </source>
</evidence>
<dbReference type="Gene3D" id="3.40.50.2000">
    <property type="entry name" value="Glycogen Phosphorylase B"/>
    <property type="match status" value="2"/>
</dbReference>
<dbReference type="PANTHER" id="PTHR12526">
    <property type="entry name" value="GLYCOSYLTRANSFERASE"/>
    <property type="match status" value="1"/>
</dbReference>
<dbReference type="PANTHER" id="PTHR12526:SF510">
    <property type="entry name" value="D-INOSITOL 3-PHOSPHATE GLYCOSYLTRANSFERASE"/>
    <property type="match status" value="1"/>
</dbReference>
<comment type="caution">
    <text evidence="4">The sequence shown here is derived from an EMBL/GenBank/DDBJ whole genome shotgun (WGS) entry which is preliminary data.</text>
</comment>
<gene>
    <name evidence="4" type="ORF">ACFSBW_06370</name>
</gene>
<dbReference type="InterPro" id="IPR028098">
    <property type="entry name" value="Glyco_trans_4-like_N"/>
</dbReference>
<dbReference type="EMBL" id="JBHUDM010000002">
    <property type="protein sequence ID" value="MFD1641496.1"/>
    <property type="molecule type" value="Genomic_DNA"/>
</dbReference>
<proteinExistence type="predicted"/>
<feature type="domain" description="Glycosyltransferase subfamily 4-like N-terminal" evidence="3">
    <location>
        <begin position="26"/>
        <end position="185"/>
    </location>
</feature>
<keyword evidence="5" id="KW-1185">Reference proteome</keyword>
<evidence type="ECO:0000313" key="5">
    <source>
        <dbReference type="Proteomes" id="UP001597052"/>
    </source>
</evidence>
<name>A0ABD6D5F8_9EURY</name>
<evidence type="ECO:0000313" key="4">
    <source>
        <dbReference type="EMBL" id="MFD1641496.1"/>
    </source>
</evidence>
<dbReference type="AlphaFoldDB" id="A0ABD6D5F8"/>
<sequence>MGTPSVCLVSLDSYGYFVDGQGVTGGGAERQLSLLAAELTDAFDVHVIVADYGQPLKEIRNGVVLHRTYDPHSEASATDQLGRLADLAATMHRIDPDVFVHRGTPAFAAVVATLADVLGTPWVYNVANDANITDRPAELGAVKRRLFERGMDRAAAIIAQTPKQSRLVRRQYGREPAVVPNGYPLADSTRPYHDREYVLWVGRLDQDQKRPHLFVDLAAALPDIEFRLVGPAGSDDSYHQRLRRRIDSLDNLHYEGVVDPDAIHEYYRSATCLVSTSAYEGFPNTFLEAWRVGTPVVSLAVDPGRIAGDQSVGGFAEGDFDTLVDTVSLLATDDTARKNLGTTGQRLFETQFEISAVAQAYGDVLRQCSDE</sequence>
<reference evidence="4 5" key="1">
    <citation type="journal article" date="2019" name="Int. J. Syst. Evol. Microbiol.">
        <title>The Global Catalogue of Microorganisms (GCM) 10K type strain sequencing project: providing services to taxonomists for standard genome sequencing and annotation.</title>
        <authorList>
            <consortium name="The Broad Institute Genomics Platform"/>
            <consortium name="The Broad Institute Genome Sequencing Center for Infectious Disease"/>
            <person name="Wu L."/>
            <person name="Ma J."/>
        </authorList>
    </citation>
    <scope>NUCLEOTIDE SEQUENCE [LARGE SCALE GENOMIC DNA]</scope>
    <source>
        <strain evidence="4 5">CGMCC 1.10593</strain>
    </source>
</reference>
<dbReference type="Pfam" id="PF13439">
    <property type="entry name" value="Glyco_transf_4"/>
    <property type="match status" value="1"/>
</dbReference>
<dbReference type="Proteomes" id="UP001597052">
    <property type="component" value="Unassembled WGS sequence"/>
</dbReference>
<protein>
    <submittedName>
        <fullName evidence="4">Glycosyltransferase family 4 protein</fullName>
        <ecNumber evidence="4">2.4.-.-</ecNumber>
    </submittedName>
</protein>
<keyword evidence="2 4" id="KW-0808">Transferase</keyword>
<evidence type="ECO:0000259" key="3">
    <source>
        <dbReference type="Pfam" id="PF13439"/>
    </source>
</evidence>
<dbReference type="Pfam" id="PF13692">
    <property type="entry name" value="Glyco_trans_1_4"/>
    <property type="match status" value="1"/>
</dbReference>
<dbReference type="EC" id="2.4.-.-" evidence="4"/>
<dbReference type="RefSeq" id="WP_256396900.1">
    <property type="nucleotide sequence ID" value="NZ_JANHDJ010000005.1"/>
</dbReference>
<keyword evidence="1 4" id="KW-0328">Glycosyltransferase</keyword>
<dbReference type="CDD" id="cd03801">
    <property type="entry name" value="GT4_PimA-like"/>
    <property type="match status" value="1"/>
</dbReference>
<evidence type="ECO:0000256" key="1">
    <source>
        <dbReference type="ARBA" id="ARBA00022676"/>
    </source>
</evidence>
<accession>A0ABD6D5F8</accession>
<dbReference type="GO" id="GO:0016757">
    <property type="term" value="F:glycosyltransferase activity"/>
    <property type="evidence" value="ECO:0007669"/>
    <property type="project" value="UniProtKB-KW"/>
</dbReference>